<dbReference type="Proteomes" id="UP001281147">
    <property type="component" value="Unassembled WGS sequence"/>
</dbReference>
<evidence type="ECO:0000313" key="2">
    <source>
        <dbReference type="Proteomes" id="UP001281147"/>
    </source>
</evidence>
<reference evidence="1" key="1">
    <citation type="submission" date="2023-07" db="EMBL/GenBank/DDBJ databases">
        <title>Black Yeasts Isolated from many extreme environments.</title>
        <authorList>
            <person name="Coleine C."/>
            <person name="Stajich J.E."/>
            <person name="Selbmann L."/>
        </authorList>
    </citation>
    <scope>NUCLEOTIDE SEQUENCE</scope>
    <source>
        <strain evidence="1">CCFEE 5714</strain>
    </source>
</reference>
<dbReference type="EMBL" id="JAUTXU010000138">
    <property type="protein sequence ID" value="KAK3704518.1"/>
    <property type="molecule type" value="Genomic_DNA"/>
</dbReference>
<accession>A0ACC3MVF9</accession>
<organism evidence="1 2">
    <name type="scientific">Vermiconidia calcicola</name>
    <dbReference type="NCBI Taxonomy" id="1690605"/>
    <lineage>
        <taxon>Eukaryota</taxon>
        <taxon>Fungi</taxon>
        <taxon>Dikarya</taxon>
        <taxon>Ascomycota</taxon>
        <taxon>Pezizomycotina</taxon>
        <taxon>Dothideomycetes</taxon>
        <taxon>Dothideomycetidae</taxon>
        <taxon>Mycosphaerellales</taxon>
        <taxon>Extremaceae</taxon>
        <taxon>Vermiconidia</taxon>
    </lineage>
</organism>
<protein>
    <submittedName>
        <fullName evidence="1">Uncharacterized protein</fullName>
    </submittedName>
</protein>
<proteinExistence type="predicted"/>
<sequence length="105" mass="12084">MSNTTTDYLPAFQLEKRKSITKTWIHRCPKTGEIVGEYYGWLCRLNGMGVVVQQEKGYEVQLPYSSLTENDLWRLQATGQLGEGPMGWPLRMMLWRAVTVTVKSQ</sequence>
<gene>
    <name evidence="1" type="ORF">LTR37_013801</name>
</gene>
<keyword evidence="2" id="KW-1185">Reference proteome</keyword>
<name>A0ACC3MVF9_9PEZI</name>
<comment type="caution">
    <text evidence="1">The sequence shown here is derived from an EMBL/GenBank/DDBJ whole genome shotgun (WGS) entry which is preliminary data.</text>
</comment>
<evidence type="ECO:0000313" key="1">
    <source>
        <dbReference type="EMBL" id="KAK3704518.1"/>
    </source>
</evidence>